<evidence type="ECO:0000313" key="3">
    <source>
        <dbReference type="Proteomes" id="UP000786185"/>
    </source>
</evidence>
<name>A0AAW4BSB1_VIBAN</name>
<comment type="caution">
    <text evidence="2">The sequence shown here is derived from an EMBL/GenBank/DDBJ whole genome shotgun (WGS) entry which is preliminary data.</text>
</comment>
<keyword evidence="1" id="KW-1133">Transmembrane helix</keyword>
<feature type="transmembrane region" description="Helical" evidence="1">
    <location>
        <begin position="22"/>
        <end position="44"/>
    </location>
</feature>
<feature type="non-terminal residue" evidence="2">
    <location>
        <position position="113"/>
    </location>
</feature>
<reference evidence="2" key="1">
    <citation type="journal article" date="2021" name="PeerJ">
        <title>Analysis of 44 Vibrio anguillarum genomes reveals high genetic diversity.</title>
        <authorList>
            <person name="Hansen M.J."/>
            <person name="Dalsgaard I."/>
        </authorList>
    </citation>
    <scope>NUCLEOTIDE SEQUENCE</scope>
    <source>
        <strain evidence="2">850617-1/1</strain>
    </source>
</reference>
<sequence length="113" mass="13493">MSDYDHTQQAIFDYQRFLRKELVKWFTAFLLLVGLLILSVLQLYSINSRDINRDYHPVDKMQRTLQPTRLDKPHASLSKAEVMAWTMDNLKYCMTFDYIHYAIVSNYCNTNVF</sequence>
<dbReference type="AlphaFoldDB" id="A0AAW4BSB1"/>
<organism evidence="2 3">
    <name type="scientific">Vibrio anguillarum</name>
    <name type="common">Listonella anguillarum</name>
    <dbReference type="NCBI Taxonomy" id="55601"/>
    <lineage>
        <taxon>Bacteria</taxon>
        <taxon>Pseudomonadati</taxon>
        <taxon>Pseudomonadota</taxon>
        <taxon>Gammaproteobacteria</taxon>
        <taxon>Vibrionales</taxon>
        <taxon>Vibrionaceae</taxon>
        <taxon>Vibrio</taxon>
    </lineage>
</organism>
<gene>
    <name evidence="2" type="ORF">ERJ77_29295</name>
</gene>
<evidence type="ECO:0000313" key="2">
    <source>
        <dbReference type="EMBL" id="MBF4438513.1"/>
    </source>
</evidence>
<keyword evidence="1" id="KW-0812">Transmembrane</keyword>
<dbReference type="EMBL" id="SCLC01002196">
    <property type="protein sequence ID" value="MBF4438513.1"/>
    <property type="molecule type" value="Genomic_DNA"/>
</dbReference>
<evidence type="ECO:0000256" key="1">
    <source>
        <dbReference type="SAM" id="Phobius"/>
    </source>
</evidence>
<proteinExistence type="predicted"/>
<protein>
    <submittedName>
        <fullName evidence="2">Uncharacterized protein</fullName>
    </submittedName>
</protein>
<dbReference type="Proteomes" id="UP000786185">
    <property type="component" value="Unassembled WGS sequence"/>
</dbReference>
<keyword evidence="1" id="KW-0472">Membrane</keyword>
<accession>A0AAW4BSB1</accession>